<dbReference type="OrthoDB" id="2338851at2759"/>
<gene>
    <name evidence="1" type="ORF">CHRIB12_LOCUS14350</name>
</gene>
<reference evidence="1" key="1">
    <citation type="submission" date="2020-05" db="EMBL/GenBank/DDBJ databases">
        <authorList>
            <person name="Rincon C."/>
            <person name="Sanders R I."/>
            <person name="Robbins C."/>
            <person name="Chaturvedi A."/>
        </authorList>
    </citation>
    <scope>NUCLEOTIDE SEQUENCE</scope>
    <source>
        <strain evidence="1">CHB12</strain>
    </source>
</reference>
<dbReference type="VEuPathDB" id="FungiDB:RhiirFUN_009884"/>
<name>A0A915ZF98_9GLOM</name>
<sequence>MLARLWTPLGGSVLSTNATAGVHVTEWDFGTIQYNNNTPTPTGCDALNNPAFQILIPIIDAFYDPPTVAVVCTWNSCCLIHRDETYETLMQLITQSMQRLLKNTAIEPAPGRFIFDSNSPANTS</sequence>
<comment type="caution">
    <text evidence="1">The sequence shown here is derived from an EMBL/GenBank/DDBJ whole genome shotgun (WGS) entry which is preliminary data.</text>
</comment>
<dbReference type="AlphaFoldDB" id="A0A915ZF98"/>
<proteinExistence type="predicted"/>
<dbReference type="Proteomes" id="UP000684084">
    <property type="component" value="Unassembled WGS sequence"/>
</dbReference>
<protein>
    <submittedName>
        <fullName evidence="1">Uncharacterized protein</fullName>
    </submittedName>
</protein>
<dbReference type="VEuPathDB" id="FungiDB:RhiirFUN_015577"/>
<evidence type="ECO:0000313" key="2">
    <source>
        <dbReference type="Proteomes" id="UP000684084"/>
    </source>
</evidence>
<organism evidence="1 2">
    <name type="scientific">Rhizophagus irregularis</name>
    <dbReference type="NCBI Taxonomy" id="588596"/>
    <lineage>
        <taxon>Eukaryota</taxon>
        <taxon>Fungi</taxon>
        <taxon>Fungi incertae sedis</taxon>
        <taxon>Mucoromycota</taxon>
        <taxon>Glomeromycotina</taxon>
        <taxon>Glomeromycetes</taxon>
        <taxon>Glomerales</taxon>
        <taxon>Glomeraceae</taxon>
        <taxon>Rhizophagus</taxon>
    </lineage>
</organism>
<accession>A0A915ZF98</accession>
<evidence type="ECO:0000313" key="1">
    <source>
        <dbReference type="EMBL" id="CAB5374339.1"/>
    </source>
</evidence>
<dbReference type="EMBL" id="CAGKOT010000033">
    <property type="protein sequence ID" value="CAB5374339.1"/>
    <property type="molecule type" value="Genomic_DNA"/>
</dbReference>